<evidence type="ECO:0000313" key="1">
    <source>
        <dbReference type="EMBL" id="KAJ1136100.1"/>
    </source>
</evidence>
<protein>
    <submittedName>
        <fullName evidence="1">Uncharacterized protein</fullName>
    </submittedName>
</protein>
<evidence type="ECO:0000313" key="2">
    <source>
        <dbReference type="Proteomes" id="UP001066276"/>
    </source>
</evidence>
<dbReference type="Proteomes" id="UP001066276">
    <property type="component" value="Chromosome 6"/>
</dbReference>
<name>A0AAV7QD62_PLEWA</name>
<sequence length="108" mass="12006">MGHMHRHKENSTPPPTPKVEVLVSSFQASTTAVTGGHDAWDKFDAIIADIRFTKEALESKIDSLMVDHSLLKDDHWKMANRVNTVKTSASDMVPVTKECASQLTDRTD</sequence>
<comment type="caution">
    <text evidence="1">The sequence shown here is derived from an EMBL/GenBank/DDBJ whole genome shotgun (WGS) entry which is preliminary data.</text>
</comment>
<dbReference type="EMBL" id="JANPWB010000010">
    <property type="protein sequence ID" value="KAJ1136100.1"/>
    <property type="molecule type" value="Genomic_DNA"/>
</dbReference>
<accession>A0AAV7QD62</accession>
<keyword evidence="2" id="KW-1185">Reference proteome</keyword>
<proteinExistence type="predicted"/>
<gene>
    <name evidence="1" type="ORF">NDU88_002518</name>
</gene>
<dbReference type="AlphaFoldDB" id="A0AAV7QD62"/>
<reference evidence="1" key="1">
    <citation type="journal article" date="2022" name="bioRxiv">
        <title>Sequencing and chromosome-scale assembly of the giantPleurodeles waltlgenome.</title>
        <authorList>
            <person name="Brown T."/>
            <person name="Elewa A."/>
            <person name="Iarovenko S."/>
            <person name="Subramanian E."/>
            <person name="Araus A.J."/>
            <person name="Petzold A."/>
            <person name="Susuki M."/>
            <person name="Suzuki K.-i.T."/>
            <person name="Hayashi T."/>
            <person name="Toyoda A."/>
            <person name="Oliveira C."/>
            <person name="Osipova E."/>
            <person name="Leigh N.D."/>
            <person name="Simon A."/>
            <person name="Yun M.H."/>
        </authorList>
    </citation>
    <scope>NUCLEOTIDE SEQUENCE</scope>
    <source>
        <strain evidence="1">20211129_DDA</strain>
        <tissue evidence="1">Liver</tissue>
    </source>
</reference>
<organism evidence="1 2">
    <name type="scientific">Pleurodeles waltl</name>
    <name type="common">Iberian ribbed newt</name>
    <dbReference type="NCBI Taxonomy" id="8319"/>
    <lineage>
        <taxon>Eukaryota</taxon>
        <taxon>Metazoa</taxon>
        <taxon>Chordata</taxon>
        <taxon>Craniata</taxon>
        <taxon>Vertebrata</taxon>
        <taxon>Euteleostomi</taxon>
        <taxon>Amphibia</taxon>
        <taxon>Batrachia</taxon>
        <taxon>Caudata</taxon>
        <taxon>Salamandroidea</taxon>
        <taxon>Salamandridae</taxon>
        <taxon>Pleurodelinae</taxon>
        <taxon>Pleurodeles</taxon>
    </lineage>
</organism>